<dbReference type="EMBL" id="VDFW01000024">
    <property type="protein sequence ID" value="TNC22773.1"/>
    <property type="molecule type" value="Genomic_DNA"/>
</dbReference>
<dbReference type="Gene3D" id="3.40.1280.10">
    <property type="match status" value="1"/>
</dbReference>
<dbReference type="Proteomes" id="UP000305546">
    <property type="component" value="Unassembled WGS sequence"/>
</dbReference>
<evidence type="ECO:0000259" key="4">
    <source>
        <dbReference type="SMART" id="SM00967"/>
    </source>
</evidence>
<evidence type="ECO:0000256" key="1">
    <source>
        <dbReference type="ARBA" id="ARBA00007228"/>
    </source>
</evidence>
<dbReference type="InterPro" id="IPR029064">
    <property type="entry name" value="Ribosomal_eL30-like_sf"/>
</dbReference>
<dbReference type="SMART" id="SM00967">
    <property type="entry name" value="SpoU_sub_bind"/>
    <property type="match status" value="1"/>
</dbReference>
<evidence type="ECO:0000313" key="5">
    <source>
        <dbReference type="EMBL" id="TNC22773.1"/>
    </source>
</evidence>
<comment type="similarity">
    <text evidence="1">Belongs to the class IV-like SAM-binding methyltransferase superfamily. RNA methyltransferase TrmH family.</text>
</comment>
<protein>
    <submittedName>
        <fullName evidence="5">RNA methyltransferase</fullName>
    </submittedName>
</protein>
<dbReference type="InterPro" id="IPR013123">
    <property type="entry name" value="SpoU_subst-bd"/>
</dbReference>
<dbReference type="GO" id="GO:0005829">
    <property type="term" value="C:cytosol"/>
    <property type="evidence" value="ECO:0007669"/>
    <property type="project" value="TreeGrafter"/>
</dbReference>
<dbReference type="PANTHER" id="PTHR46429:SF1">
    <property type="entry name" value="23S RRNA (GUANOSINE-2'-O-)-METHYLTRANSFERASE RLMB"/>
    <property type="match status" value="1"/>
</dbReference>
<dbReference type="SUPFAM" id="SSF55315">
    <property type="entry name" value="L30e-like"/>
    <property type="match status" value="1"/>
</dbReference>
<dbReference type="InterPro" id="IPR004441">
    <property type="entry name" value="rRNA_MeTrfase_TrmH"/>
</dbReference>
<dbReference type="GO" id="GO:0032259">
    <property type="term" value="P:methylation"/>
    <property type="evidence" value="ECO:0007669"/>
    <property type="project" value="UniProtKB-KW"/>
</dbReference>
<dbReference type="CDD" id="cd18095">
    <property type="entry name" value="SpoU-like_rRNA-MTase"/>
    <property type="match status" value="1"/>
</dbReference>
<dbReference type="AlphaFoldDB" id="A0A5C4LVZ0"/>
<keyword evidence="6" id="KW-1185">Reference proteome</keyword>
<reference evidence="5 6" key="1">
    <citation type="submission" date="2019-06" db="EMBL/GenBank/DDBJ databases">
        <title>Amycolatopsis alkalitolerans sp. nov., isolated from Gastrodia elata Blume.</title>
        <authorList>
            <person name="Narsing Rao M.P."/>
            <person name="Li W.J."/>
        </authorList>
    </citation>
    <scope>NUCLEOTIDE SEQUENCE [LARGE SCALE GENOMIC DNA]</scope>
    <source>
        <strain evidence="5 6">SYSUP0005</strain>
    </source>
</reference>
<keyword evidence="3 5" id="KW-0808">Transferase</keyword>
<dbReference type="Pfam" id="PF00588">
    <property type="entry name" value="SpoU_methylase"/>
    <property type="match status" value="1"/>
</dbReference>
<gene>
    <name evidence="5" type="ORF">FG385_24345</name>
</gene>
<keyword evidence="2 5" id="KW-0489">Methyltransferase</keyword>
<dbReference type="InterPro" id="IPR029028">
    <property type="entry name" value="Alpha/beta_knot_MTases"/>
</dbReference>
<name>A0A5C4LVZ0_9PSEU</name>
<dbReference type="GO" id="GO:0006396">
    <property type="term" value="P:RNA processing"/>
    <property type="evidence" value="ECO:0007669"/>
    <property type="project" value="InterPro"/>
</dbReference>
<evidence type="ECO:0000256" key="3">
    <source>
        <dbReference type="ARBA" id="ARBA00022679"/>
    </source>
</evidence>
<dbReference type="GO" id="GO:0008173">
    <property type="term" value="F:RNA methyltransferase activity"/>
    <property type="evidence" value="ECO:0007669"/>
    <property type="project" value="InterPro"/>
</dbReference>
<dbReference type="SUPFAM" id="SSF75217">
    <property type="entry name" value="alpha/beta knot"/>
    <property type="match status" value="1"/>
</dbReference>
<feature type="domain" description="RNA 2-O ribose methyltransferase substrate binding" evidence="4">
    <location>
        <begin position="66"/>
        <end position="140"/>
    </location>
</feature>
<evidence type="ECO:0000313" key="6">
    <source>
        <dbReference type="Proteomes" id="UP000305546"/>
    </source>
</evidence>
<accession>A0A5C4LVZ0</accession>
<organism evidence="5 6">
    <name type="scientific">Amycolatopsis alkalitolerans</name>
    <dbReference type="NCBI Taxonomy" id="2547244"/>
    <lineage>
        <taxon>Bacteria</taxon>
        <taxon>Bacillati</taxon>
        <taxon>Actinomycetota</taxon>
        <taxon>Actinomycetes</taxon>
        <taxon>Pseudonocardiales</taxon>
        <taxon>Pseudonocardiaceae</taxon>
        <taxon>Amycolatopsis</taxon>
    </lineage>
</organism>
<proteinExistence type="inferred from homology"/>
<dbReference type="OrthoDB" id="9785673at2"/>
<sequence>MHRGHGVLQVEERRVERREPVGHKVNVAARSASVEGGGGRGAGAGTGCCTWGVHETQVSPKDRFLTVYGRKPVLEALGDAGLRVDKVILADTARAPEIEQAARRAGVPVHRASAHRVKVLAGNGKQDQGVLADVVAPRMRPLSAALASAPLPTRVILLDGITTPANVGMILRTATAAGIGGVVVPRRGVAALDPLVVKASAGVAFRAPVLRCATAAEAAGMLSDTGYRLYGLSASGGEPLFSAELPERAAFVLGGETAGVSDEVKHLLTGRLSIPMPGAVESLNVSAAAAVLCFDLVRRETTR</sequence>
<evidence type="ECO:0000256" key="2">
    <source>
        <dbReference type="ARBA" id="ARBA00022603"/>
    </source>
</evidence>
<dbReference type="GO" id="GO:0003723">
    <property type="term" value="F:RNA binding"/>
    <property type="evidence" value="ECO:0007669"/>
    <property type="project" value="InterPro"/>
</dbReference>
<dbReference type="PANTHER" id="PTHR46429">
    <property type="entry name" value="23S RRNA (GUANOSINE-2'-O-)-METHYLTRANSFERASE RLMB"/>
    <property type="match status" value="1"/>
</dbReference>
<dbReference type="InterPro" id="IPR029026">
    <property type="entry name" value="tRNA_m1G_MTases_N"/>
</dbReference>
<comment type="caution">
    <text evidence="5">The sequence shown here is derived from an EMBL/GenBank/DDBJ whole genome shotgun (WGS) entry which is preliminary data.</text>
</comment>
<dbReference type="InterPro" id="IPR001537">
    <property type="entry name" value="SpoU_MeTrfase"/>
</dbReference>
<dbReference type="Pfam" id="PF08032">
    <property type="entry name" value="SpoU_sub_bind"/>
    <property type="match status" value="1"/>
</dbReference>
<dbReference type="Gene3D" id="3.30.1330.30">
    <property type="match status" value="1"/>
</dbReference>